<organism evidence="1 2">
    <name type="scientific">Dendrothele bispora (strain CBS 962.96)</name>
    <dbReference type="NCBI Taxonomy" id="1314807"/>
    <lineage>
        <taxon>Eukaryota</taxon>
        <taxon>Fungi</taxon>
        <taxon>Dikarya</taxon>
        <taxon>Basidiomycota</taxon>
        <taxon>Agaricomycotina</taxon>
        <taxon>Agaricomycetes</taxon>
        <taxon>Agaricomycetidae</taxon>
        <taxon>Agaricales</taxon>
        <taxon>Agaricales incertae sedis</taxon>
        <taxon>Dendrothele</taxon>
    </lineage>
</organism>
<sequence length="69" mass="7972">EIVFRCAEMAPPSRVCSRNYAWYVHFEKLPHPFAVIWMPSRMRGTNDGGYFYNSKSGIRIEAAANTIFI</sequence>
<accession>A0A4S8KLE4</accession>
<dbReference type="OrthoDB" id="3065422at2759"/>
<dbReference type="AlphaFoldDB" id="A0A4S8KLE4"/>
<feature type="non-terminal residue" evidence="1">
    <location>
        <position position="69"/>
    </location>
</feature>
<evidence type="ECO:0000313" key="1">
    <source>
        <dbReference type="EMBL" id="THU76329.1"/>
    </source>
</evidence>
<keyword evidence="2" id="KW-1185">Reference proteome</keyword>
<evidence type="ECO:0000313" key="2">
    <source>
        <dbReference type="Proteomes" id="UP000297245"/>
    </source>
</evidence>
<name>A0A4S8KLE4_DENBC</name>
<dbReference type="EMBL" id="ML180986">
    <property type="protein sequence ID" value="THU76329.1"/>
    <property type="molecule type" value="Genomic_DNA"/>
</dbReference>
<reference evidence="1 2" key="1">
    <citation type="journal article" date="2019" name="Nat. Ecol. Evol.">
        <title>Megaphylogeny resolves global patterns of mushroom evolution.</title>
        <authorList>
            <person name="Varga T."/>
            <person name="Krizsan K."/>
            <person name="Foldi C."/>
            <person name="Dima B."/>
            <person name="Sanchez-Garcia M."/>
            <person name="Sanchez-Ramirez S."/>
            <person name="Szollosi G.J."/>
            <person name="Szarkandi J.G."/>
            <person name="Papp V."/>
            <person name="Albert L."/>
            <person name="Andreopoulos W."/>
            <person name="Angelini C."/>
            <person name="Antonin V."/>
            <person name="Barry K.W."/>
            <person name="Bougher N.L."/>
            <person name="Buchanan P."/>
            <person name="Buyck B."/>
            <person name="Bense V."/>
            <person name="Catcheside P."/>
            <person name="Chovatia M."/>
            <person name="Cooper J."/>
            <person name="Damon W."/>
            <person name="Desjardin D."/>
            <person name="Finy P."/>
            <person name="Geml J."/>
            <person name="Haridas S."/>
            <person name="Hughes K."/>
            <person name="Justo A."/>
            <person name="Karasinski D."/>
            <person name="Kautmanova I."/>
            <person name="Kiss B."/>
            <person name="Kocsube S."/>
            <person name="Kotiranta H."/>
            <person name="LaButti K.M."/>
            <person name="Lechner B.E."/>
            <person name="Liimatainen K."/>
            <person name="Lipzen A."/>
            <person name="Lukacs Z."/>
            <person name="Mihaltcheva S."/>
            <person name="Morgado L.N."/>
            <person name="Niskanen T."/>
            <person name="Noordeloos M.E."/>
            <person name="Ohm R.A."/>
            <person name="Ortiz-Santana B."/>
            <person name="Ovrebo C."/>
            <person name="Racz N."/>
            <person name="Riley R."/>
            <person name="Savchenko A."/>
            <person name="Shiryaev A."/>
            <person name="Soop K."/>
            <person name="Spirin V."/>
            <person name="Szebenyi C."/>
            <person name="Tomsovsky M."/>
            <person name="Tulloss R.E."/>
            <person name="Uehling J."/>
            <person name="Grigoriev I.V."/>
            <person name="Vagvolgyi C."/>
            <person name="Papp T."/>
            <person name="Martin F.M."/>
            <person name="Miettinen O."/>
            <person name="Hibbett D.S."/>
            <person name="Nagy L.G."/>
        </authorList>
    </citation>
    <scope>NUCLEOTIDE SEQUENCE [LARGE SCALE GENOMIC DNA]</scope>
    <source>
        <strain evidence="1 2">CBS 962.96</strain>
    </source>
</reference>
<feature type="non-terminal residue" evidence="1">
    <location>
        <position position="1"/>
    </location>
</feature>
<gene>
    <name evidence="1" type="ORF">K435DRAFT_559431</name>
</gene>
<proteinExistence type="predicted"/>
<dbReference type="Proteomes" id="UP000297245">
    <property type="component" value="Unassembled WGS sequence"/>
</dbReference>
<protein>
    <submittedName>
        <fullName evidence="1">Uncharacterized protein</fullName>
    </submittedName>
</protein>